<evidence type="ECO:0000256" key="2">
    <source>
        <dbReference type="PROSITE-ProRule" id="PRU00808"/>
    </source>
</evidence>
<reference evidence="3 4" key="1">
    <citation type="journal article" date="2022" name="Front. Cell. Infect. Microbiol.">
        <title>The Genomes of Two Strains of Taenia crassiceps the Animal Model for the Study of Human Cysticercosis.</title>
        <authorList>
            <person name="Bobes R.J."/>
            <person name="Estrada K."/>
            <person name="Rios-Valencia D.G."/>
            <person name="Calderon-Gallegos A."/>
            <person name="de la Torre P."/>
            <person name="Carrero J.C."/>
            <person name="Sanchez-Flores A."/>
            <person name="Laclette J.P."/>
        </authorList>
    </citation>
    <scope>NUCLEOTIDE SEQUENCE [LARGE SCALE GENOMIC DNA]</scope>
    <source>
        <strain evidence="3">WFUcys</strain>
    </source>
</reference>
<evidence type="ECO:0000313" key="4">
    <source>
        <dbReference type="Proteomes" id="UP001651158"/>
    </source>
</evidence>
<gene>
    <name evidence="3" type="ORF">TcWFU_001862</name>
</gene>
<dbReference type="PROSITE" id="PS51475">
    <property type="entry name" value="PROTEASOME_ALPHA_2"/>
    <property type="match status" value="1"/>
</dbReference>
<proteinExistence type="inferred from homology"/>
<dbReference type="PANTHER" id="PTHR11599">
    <property type="entry name" value="PROTEASOME SUBUNIT ALPHA/BETA"/>
    <property type="match status" value="1"/>
</dbReference>
<accession>A0ABR4QPJ2</accession>
<dbReference type="InterPro" id="IPR023332">
    <property type="entry name" value="Proteasome_alpha-type"/>
</dbReference>
<dbReference type="Gene3D" id="3.60.20.10">
    <property type="entry name" value="Glutamine Phosphoribosylpyrophosphate, subunit 1, domain 1"/>
    <property type="match status" value="1"/>
</dbReference>
<dbReference type="InterPro" id="IPR001353">
    <property type="entry name" value="Proteasome_sua/b"/>
</dbReference>
<comment type="caution">
    <text evidence="3">The sequence shown here is derived from an EMBL/GenBank/DDBJ whole genome shotgun (WGS) entry which is preliminary data.</text>
</comment>
<sequence>MPPKSRKCLNKLEKLTRKDARKFDKEMALYMERITDFQNFVDRVDDWYNKNEKRYLKFMSLYGEDVISETEFKLAFRNLRAPFTALEEHIICRMIEPEKSGRVEYAKLYEGIWKALANKYVQDDDPNVLDLERPDQWLLATFKVPTYEPLDMPTTFEALITQDHTGFMLRELIRMKVPQLATKAIVVFTEASKYTESLIKCQQKLSEFNFTGGPKCAPTEINLYYDYTMGRIDCPLLGSTGIGIKTKDGVIVAVEKRINSPLIVTNSVEKIFKISDSIACAVSGLVADARTLIDRARVEAAHHWFVYNCEMTTEDVTQAVSKLALAFGDDDADAGAMSRPFGVALMFAGYDETGPQLFHMDPSGTYIQYEAKAIGSGSEGAQQALQEVFNKDMTLEEACVQALTILRQVMEEKLDATNVEMASVTRSGITIFDKGQLETVISQLKLVV</sequence>
<dbReference type="InterPro" id="IPR050115">
    <property type="entry name" value="Proteasome_alpha"/>
</dbReference>
<dbReference type="SUPFAM" id="SSF56235">
    <property type="entry name" value="N-terminal nucleophile aminohydrolases (Ntn hydrolases)"/>
    <property type="match status" value="1"/>
</dbReference>
<evidence type="ECO:0000256" key="1">
    <source>
        <dbReference type="ARBA" id="ARBA00022942"/>
    </source>
</evidence>
<organism evidence="3 4">
    <name type="scientific">Taenia crassiceps</name>
    <dbReference type="NCBI Taxonomy" id="6207"/>
    <lineage>
        <taxon>Eukaryota</taxon>
        <taxon>Metazoa</taxon>
        <taxon>Spiralia</taxon>
        <taxon>Lophotrochozoa</taxon>
        <taxon>Platyhelminthes</taxon>
        <taxon>Cestoda</taxon>
        <taxon>Eucestoda</taxon>
        <taxon>Cyclophyllidea</taxon>
        <taxon>Taeniidae</taxon>
        <taxon>Taenia</taxon>
    </lineage>
</organism>
<evidence type="ECO:0000313" key="3">
    <source>
        <dbReference type="EMBL" id="KAL5111467.1"/>
    </source>
</evidence>
<keyword evidence="4" id="KW-1185">Reference proteome</keyword>
<protein>
    <submittedName>
        <fullName evidence="3">Proteasome subunit alpha type-5</fullName>
    </submittedName>
</protein>
<dbReference type="Proteomes" id="UP001651158">
    <property type="component" value="Unassembled WGS sequence"/>
</dbReference>
<name>A0ABR4QPJ2_9CEST</name>
<keyword evidence="1 2" id="KW-0647">Proteasome</keyword>
<dbReference type="EMBL" id="JAKROA010000001">
    <property type="protein sequence ID" value="KAL5111467.1"/>
    <property type="molecule type" value="Genomic_DNA"/>
</dbReference>
<dbReference type="InterPro" id="IPR029055">
    <property type="entry name" value="Ntn_hydrolases_N"/>
</dbReference>
<dbReference type="Pfam" id="PF00227">
    <property type="entry name" value="Proteasome"/>
    <property type="match status" value="1"/>
</dbReference>
<dbReference type="GO" id="GO:0000502">
    <property type="term" value="C:proteasome complex"/>
    <property type="evidence" value="ECO:0007669"/>
    <property type="project" value="UniProtKB-KW"/>
</dbReference>
<comment type="similarity">
    <text evidence="2">Belongs to the peptidase T1A family.</text>
</comment>